<evidence type="ECO:0000256" key="8">
    <source>
        <dbReference type="ARBA" id="ARBA00022824"/>
    </source>
</evidence>
<dbReference type="InterPro" id="IPR001128">
    <property type="entry name" value="Cyt_P450"/>
</dbReference>
<dbReference type="AlphaFoldDB" id="A0A8J2R251"/>
<keyword evidence="8" id="KW-0256">Endoplasmic reticulum</keyword>
<protein>
    <recommendedName>
        <fullName evidence="5">unspecific monooxygenase</fullName>
        <ecNumber evidence="5">1.14.14.1</ecNumber>
    </recommendedName>
</protein>
<dbReference type="PRINTS" id="PR00385">
    <property type="entry name" value="P450"/>
</dbReference>
<evidence type="ECO:0000313" key="19">
    <source>
        <dbReference type="Proteomes" id="UP000789524"/>
    </source>
</evidence>
<evidence type="ECO:0000256" key="5">
    <source>
        <dbReference type="ARBA" id="ARBA00012109"/>
    </source>
</evidence>
<dbReference type="EMBL" id="CAKASE010000078">
    <property type="protein sequence ID" value="CAG9578996.1"/>
    <property type="molecule type" value="Genomic_DNA"/>
</dbReference>
<dbReference type="Pfam" id="PF00067">
    <property type="entry name" value="p450"/>
    <property type="match status" value="1"/>
</dbReference>
<evidence type="ECO:0000256" key="11">
    <source>
        <dbReference type="ARBA" id="ARBA00023004"/>
    </source>
</evidence>
<organism evidence="18 19">
    <name type="scientific">Danaus chrysippus</name>
    <name type="common">African queen</name>
    <dbReference type="NCBI Taxonomy" id="151541"/>
    <lineage>
        <taxon>Eukaryota</taxon>
        <taxon>Metazoa</taxon>
        <taxon>Ecdysozoa</taxon>
        <taxon>Arthropoda</taxon>
        <taxon>Hexapoda</taxon>
        <taxon>Insecta</taxon>
        <taxon>Pterygota</taxon>
        <taxon>Neoptera</taxon>
        <taxon>Endopterygota</taxon>
        <taxon>Lepidoptera</taxon>
        <taxon>Glossata</taxon>
        <taxon>Ditrysia</taxon>
        <taxon>Papilionoidea</taxon>
        <taxon>Nymphalidae</taxon>
        <taxon>Danainae</taxon>
        <taxon>Danaini</taxon>
        <taxon>Danaina</taxon>
        <taxon>Danaus</taxon>
        <taxon>Anosia</taxon>
    </lineage>
</organism>
<evidence type="ECO:0000256" key="14">
    <source>
        <dbReference type="ARBA" id="ARBA00047827"/>
    </source>
</evidence>
<comment type="catalytic activity">
    <reaction evidence="14">
        <text>an organic molecule + reduced [NADPH--hemoprotein reductase] + O2 = an alcohol + oxidized [NADPH--hemoprotein reductase] + H2O + H(+)</text>
        <dbReference type="Rhea" id="RHEA:17149"/>
        <dbReference type="Rhea" id="RHEA-COMP:11964"/>
        <dbReference type="Rhea" id="RHEA-COMP:11965"/>
        <dbReference type="ChEBI" id="CHEBI:15377"/>
        <dbReference type="ChEBI" id="CHEBI:15378"/>
        <dbReference type="ChEBI" id="CHEBI:15379"/>
        <dbReference type="ChEBI" id="CHEBI:30879"/>
        <dbReference type="ChEBI" id="CHEBI:57618"/>
        <dbReference type="ChEBI" id="CHEBI:58210"/>
        <dbReference type="ChEBI" id="CHEBI:142491"/>
        <dbReference type="EC" id="1.14.14.1"/>
    </reaction>
</comment>
<evidence type="ECO:0000256" key="9">
    <source>
        <dbReference type="ARBA" id="ARBA00022848"/>
    </source>
</evidence>
<keyword evidence="12 16" id="KW-0503">Monooxygenase</keyword>
<evidence type="ECO:0000256" key="6">
    <source>
        <dbReference type="ARBA" id="ARBA00022617"/>
    </source>
</evidence>
<dbReference type="GO" id="GO:0005789">
    <property type="term" value="C:endoplasmic reticulum membrane"/>
    <property type="evidence" value="ECO:0007669"/>
    <property type="project" value="UniProtKB-SubCell"/>
</dbReference>
<dbReference type="GO" id="GO:0005506">
    <property type="term" value="F:iron ion binding"/>
    <property type="evidence" value="ECO:0007669"/>
    <property type="project" value="InterPro"/>
</dbReference>
<dbReference type="GO" id="GO:0016712">
    <property type="term" value="F:oxidoreductase activity, acting on paired donors, with incorporation or reduction of molecular oxygen, reduced flavin or flavoprotein as one donor, and incorporation of one atom of oxygen"/>
    <property type="evidence" value="ECO:0007669"/>
    <property type="project" value="UniProtKB-EC"/>
</dbReference>
<gene>
    <name evidence="18" type="ORF">DCHRY22_LOCUS13000</name>
</gene>
<comment type="cofactor">
    <cofactor evidence="1 15">
        <name>heme</name>
        <dbReference type="ChEBI" id="CHEBI:30413"/>
    </cofactor>
</comment>
<keyword evidence="17" id="KW-1133">Transmembrane helix</keyword>
<evidence type="ECO:0000256" key="7">
    <source>
        <dbReference type="ARBA" id="ARBA00022723"/>
    </source>
</evidence>
<dbReference type="InterPro" id="IPR036396">
    <property type="entry name" value="Cyt_P450_sf"/>
</dbReference>
<feature type="transmembrane region" description="Helical" evidence="17">
    <location>
        <begin position="6"/>
        <end position="25"/>
    </location>
</feature>
<evidence type="ECO:0000256" key="3">
    <source>
        <dbReference type="ARBA" id="ARBA00004406"/>
    </source>
</evidence>
<dbReference type="PANTHER" id="PTHR24292">
    <property type="entry name" value="CYTOCHROME P450"/>
    <property type="match status" value="1"/>
</dbReference>
<keyword evidence="19" id="KW-1185">Reference proteome</keyword>
<dbReference type="InterPro" id="IPR002401">
    <property type="entry name" value="Cyt_P450_E_grp-I"/>
</dbReference>
<evidence type="ECO:0000256" key="12">
    <source>
        <dbReference type="ARBA" id="ARBA00023033"/>
    </source>
</evidence>
<keyword evidence="7 15" id="KW-0479">Metal-binding</keyword>
<keyword evidence="10 16" id="KW-0560">Oxidoreductase</keyword>
<evidence type="ECO:0000256" key="10">
    <source>
        <dbReference type="ARBA" id="ARBA00023002"/>
    </source>
</evidence>
<keyword evidence="6 15" id="KW-0349">Heme</keyword>
<keyword evidence="13 17" id="KW-0472">Membrane</keyword>
<evidence type="ECO:0000313" key="18">
    <source>
        <dbReference type="EMBL" id="CAG9578996.1"/>
    </source>
</evidence>
<dbReference type="InterPro" id="IPR050476">
    <property type="entry name" value="Insect_CytP450_Detox"/>
</dbReference>
<comment type="subcellular location">
    <subcellularLocation>
        <location evidence="3">Endoplasmic reticulum membrane</location>
        <topology evidence="3">Peripheral membrane protein</topology>
    </subcellularLocation>
    <subcellularLocation>
        <location evidence="2">Microsome membrane</location>
        <topology evidence="2">Peripheral membrane protein</topology>
    </subcellularLocation>
</comment>
<keyword evidence="9" id="KW-0492">Microsome</keyword>
<dbReference type="Proteomes" id="UP000789524">
    <property type="component" value="Unassembled WGS sequence"/>
</dbReference>
<evidence type="ECO:0000256" key="16">
    <source>
        <dbReference type="RuleBase" id="RU000461"/>
    </source>
</evidence>
<evidence type="ECO:0000256" key="15">
    <source>
        <dbReference type="PIRSR" id="PIRSR602401-1"/>
    </source>
</evidence>
<dbReference type="PANTHER" id="PTHR24292:SF54">
    <property type="entry name" value="CYP9F3-RELATED"/>
    <property type="match status" value="1"/>
</dbReference>
<dbReference type="GO" id="GO:0020037">
    <property type="term" value="F:heme binding"/>
    <property type="evidence" value="ECO:0007669"/>
    <property type="project" value="InterPro"/>
</dbReference>
<dbReference type="PROSITE" id="PS00086">
    <property type="entry name" value="CYTOCHROME_P450"/>
    <property type="match status" value="1"/>
</dbReference>
<dbReference type="InterPro" id="IPR017972">
    <property type="entry name" value="Cyt_P450_CS"/>
</dbReference>
<accession>A0A8J2R251</accession>
<dbReference type="EC" id="1.14.14.1" evidence="5"/>
<dbReference type="Gene3D" id="1.10.630.10">
    <property type="entry name" value="Cytochrome P450"/>
    <property type="match status" value="1"/>
</dbReference>
<evidence type="ECO:0000256" key="4">
    <source>
        <dbReference type="ARBA" id="ARBA00010617"/>
    </source>
</evidence>
<evidence type="ECO:0000256" key="13">
    <source>
        <dbReference type="ARBA" id="ARBA00023136"/>
    </source>
</evidence>
<evidence type="ECO:0000256" key="17">
    <source>
        <dbReference type="SAM" id="Phobius"/>
    </source>
</evidence>
<comment type="caution">
    <text evidence="18">The sequence shown here is derived from an EMBL/GenBank/DDBJ whole genome shotgun (WGS) entry which is preliminary data.</text>
</comment>
<proteinExistence type="inferred from homology"/>
<name>A0A8J2R251_9NEOP</name>
<feature type="binding site" description="axial binding residue" evidence="15">
    <location>
        <position position="413"/>
    </location>
    <ligand>
        <name>heme</name>
        <dbReference type="ChEBI" id="CHEBI:30413"/>
    </ligand>
    <ligandPart>
        <name>Fe</name>
        <dbReference type="ChEBI" id="CHEBI:18248"/>
    </ligandPart>
</feature>
<dbReference type="SUPFAM" id="SSF48264">
    <property type="entry name" value="Cytochrome P450"/>
    <property type="match status" value="1"/>
</dbReference>
<comment type="similarity">
    <text evidence="4 16">Belongs to the cytochrome P450 family.</text>
</comment>
<dbReference type="OrthoDB" id="2789670at2759"/>
<sequence>MFFESFVLNLSFLAVLIVALTFDYVTKYFNYWYIRHIPNRTPIPFFGTDYHRVLGLRNTSEEVNILYNKYEKEKYIGCIKSRMPDLIVKDPESIKKILSTDFSNFHCRGYGLDRSQDVCLRNNLFYAEGEKWTLLRRKFELLLNNMNNNIQDSLHDCLSGTNGDTNVQQLLSDILDTVFKDMLIDNNNDGSAIKYMRKIIQKRTLYDKIKSYLKNIFPSIYNVLGFHVIPKQSLKQLIDVIKDSRLMKVMKKTELILQDEMNNVKKYDTDSEFEAAFSTIAHFISEGYVPCQYLLTVLLFELAKNPDVQSKARDSIKSLANKDEENNYFKNTIKEALRLHPPYSVITRKCMKLYQFNKDMVIDKGVTITIPVEAIHNDDKNYKDASIFNPSRFSDVNEKNCTFIPFGSGPRKCIGEQLALEIVGSITATILEKFYLEACDKTPIVLPVTDFNFSRCIERDIWLKFKPITDLK</sequence>
<reference evidence="18" key="1">
    <citation type="submission" date="2021-09" db="EMBL/GenBank/DDBJ databases">
        <authorList>
            <person name="Martin H S."/>
        </authorList>
    </citation>
    <scope>NUCLEOTIDE SEQUENCE</scope>
</reference>
<keyword evidence="11 15" id="KW-0408">Iron</keyword>
<dbReference type="PRINTS" id="PR00463">
    <property type="entry name" value="EP450I"/>
</dbReference>
<evidence type="ECO:0000256" key="2">
    <source>
        <dbReference type="ARBA" id="ARBA00004174"/>
    </source>
</evidence>
<keyword evidence="17" id="KW-0812">Transmembrane</keyword>
<evidence type="ECO:0000256" key="1">
    <source>
        <dbReference type="ARBA" id="ARBA00001971"/>
    </source>
</evidence>